<comment type="caution">
    <text evidence="1">The sequence shown here is derived from an EMBL/GenBank/DDBJ whole genome shotgun (WGS) entry which is preliminary data.</text>
</comment>
<sequence length="79" mass="9035">MQNRLLSSEAVPGHHLSKWHQALCLRLSVQHSLSVMFLMFLWKLHVGKDSFSPRNVSACFSKDELIILLIMQLPPFMSG</sequence>
<keyword evidence="2" id="KW-1185">Reference proteome</keyword>
<protein>
    <submittedName>
        <fullName evidence="1">Uncharacterized protein</fullName>
    </submittedName>
</protein>
<organism evidence="1 2">
    <name type="scientific">Austropuccinia psidii MF-1</name>
    <dbReference type="NCBI Taxonomy" id="1389203"/>
    <lineage>
        <taxon>Eukaryota</taxon>
        <taxon>Fungi</taxon>
        <taxon>Dikarya</taxon>
        <taxon>Basidiomycota</taxon>
        <taxon>Pucciniomycotina</taxon>
        <taxon>Pucciniomycetes</taxon>
        <taxon>Pucciniales</taxon>
        <taxon>Sphaerophragmiaceae</taxon>
        <taxon>Austropuccinia</taxon>
    </lineage>
</organism>
<evidence type="ECO:0000313" key="1">
    <source>
        <dbReference type="EMBL" id="MBW0481692.1"/>
    </source>
</evidence>
<gene>
    <name evidence="1" type="ORF">O181_021407</name>
</gene>
<dbReference type="EMBL" id="AVOT02006484">
    <property type="protein sequence ID" value="MBW0481692.1"/>
    <property type="molecule type" value="Genomic_DNA"/>
</dbReference>
<accession>A0A9Q3GW85</accession>
<proteinExistence type="predicted"/>
<dbReference type="AlphaFoldDB" id="A0A9Q3GW85"/>
<reference evidence="1" key="1">
    <citation type="submission" date="2021-03" db="EMBL/GenBank/DDBJ databases">
        <title>Draft genome sequence of rust myrtle Austropuccinia psidii MF-1, a brazilian biotype.</title>
        <authorList>
            <person name="Quecine M.C."/>
            <person name="Pachon D.M.R."/>
            <person name="Bonatelli M.L."/>
            <person name="Correr F.H."/>
            <person name="Franceschini L.M."/>
            <person name="Leite T.F."/>
            <person name="Margarido G.R.A."/>
            <person name="Almeida C.A."/>
            <person name="Ferrarezi J.A."/>
            <person name="Labate C.A."/>
        </authorList>
    </citation>
    <scope>NUCLEOTIDE SEQUENCE</scope>
    <source>
        <strain evidence="1">MF-1</strain>
    </source>
</reference>
<name>A0A9Q3GW85_9BASI</name>
<evidence type="ECO:0000313" key="2">
    <source>
        <dbReference type="Proteomes" id="UP000765509"/>
    </source>
</evidence>
<dbReference type="Proteomes" id="UP000765509">
    <property type="component" value="Unassembled WGS sequence"/>
</dbReference>